<evidence type="ECO:0000313" key="1">
    <source>
        <dbReference type="EMBL" id="KAJ1097743.1"/>
    </source>
</evidence>
<dbReference type="PANTHER" id="PTHR19446">
    <property type="entry name" value="REVERSE TRANSCRIPTASES"/>
    <property type="match status" value="1"/>
</dbReference>
<keyword evidence="2" id="KW-1185">Reference proteome</keyword>
<comment type="caution">
    <text evidence="1">The sequence shown here is derived from an EMBL/GenBank/DDBJ whole genome shotgun (WGS) entry which is preliminary data.</text>
</comment>
<dbReference type="Proteomes" id="UP001066276">
    <property type="component" value="Chromosome 10"/>
</dbReference>
<organism evidence="1 2">
    <name type="scientific">Pleurodeles waltl</name>
    <name type="common">Iberian ribbed newt</name>
    <dbReference type="NCBI Taxonomy" id="8319"/>
    <lineage>
        <taxon>Eukaryota</taxon>
        <taxon>Metazoa</taxon>
        <taxon>Chordata</taxon>
        <taxon>Craniata</taxon>
        <taxon>Vertebrata</taxon>
        <taxon>Euteleostomi</taxon>
        <taxon>Amphibia</taxon>
        <taxon>Batrachia</taxon>
        <taxon>Caudata</taxon>
        <taxon>Salamandroidea</taxon>
        <taxon>Salamandridae</taxon>
        <taxon>Pleurodelinae</taxon>
        <taxon>Pleurodeles</taxon>
    </lineage>
</organism>
<gene>
    <name evidence="1" type="ORF">NDU88_002860</name>
</gene>
<dbReference type="AlphaFoldDB" id="A0AAV7M780"/>
<reference evidence="1" key="1">
    <citation type="journal article" date="2022" name="bioRxiv">
        <title>Sequencing and chromosome-scale assembly of the giantPleurodeles waltlgenome.</title>
        <authorList>
            <person name="Brown T."/>
            <person name="Elewa A."/>
            <person name="Iarovenko S."/>
            <person name="Subramanian E."/>
            <person name="Araus A.J."/>
            <person name="Petzold A."/>
            <person name="Susuki M."/>
            <person name="Suzuki K.-i.T."/>
            <person name="Hayashi T."/>
            <person name="Toyoda A."/>
            <person name="Oliveira C."/>
            <person name="Osipova E."/>
            <person name="Leigh N.D."/>
            <person name="Simon A."/>
            <person name="Yun M.H."/>
        </authorList>
    </citation>
    <scope>NUCLEOTIDE SEQUENCE</scope>
    <source>
        <strain evidence="1">20211129_DDA</strain>
        <tissue evidence="1">Liver</tissue>
    </source>
</reference>
<proteinExistence type="predicted"/>
<dbReference type="EMBL" id="JANPWB010000014">
    <property type="protein sequence ID" value="KAJ1097743.1"/>
    <property type="molecule type" value="Genomic_DNA"/>
</dbReference>
<sequence>MCLSRLGSEERQTLGALLTKQELLSSIEALKTAKSPGGNGIPAEFYKAFVGLLADKLVKLYMKALEKLMFFDIMREALIVMIPKLGKDPLEMKSYLPLSMLNVDQKLLSHVLASRYQQSPVCQLFTEEPGHVRDGYLLLRSRTEEAEVNAQDERAYKLTSVSATLSRTMCGTAIR</sequence>
<evidence type="ECO:0000313" key="2">
    <source>
        <dbReference type="Proteomes" id="UP001066276"/>
    </source>
</evidence>
<name>A0AAV7M780_PLEWA</name>
<protein>
    <submittedName>
        <fullName evidence="1">Uncharacterized protein</fullName>
    </submittedName>
</protein>
<accession>A0AAV7M780</accession>